<evidence type="ECO:0000259" key="2">
    <source>
        <dbReference type="Pfam" id="PF22939"/>
    </source>
</evidence>
<keyword evidence="1" id="KW-0677">Repeat</keyword>
<accession>A0A6A6R6C5</accession>
<feature type="domain" description="GPI inositol-deacylase winged helix" evidence="2">
    <location>
        <begin position="475"/>
        <end position="552"/>
    </location>
</feature>
<gene>
    <name evidence="4" type="ORF">BU16DRAFT_601495</name>
</gene>
<proteinExistence type="predicted"/>
<evidence type="ECO:0000313" key="4">
    <source>
        <dbReference type="EMBL" id="KAF2499952.1"/>
    </source>
</evidence>
<sequence length="705" mass="80354">MSFGYSLSDFALLIQLADKARRQFVGAPNEFKAISNLVRSLSAVLRDIEDVWLNRDLNLQQLNELRDITQGCDDVLGRLEKRLQKYQELDSNPKELKGKVHKAWKRLRWEPEEIKKFQDGIVAHVNLLDAFHRKLYGQVTLATKDGVDRLHQRQDDRERQEMLDWLTPMDFGPQQNEIIARRQGETGLWLLQSDEFRSWVDQNEQTLFCPGMPGAGKTMMSAIVVDYLTMRFRDDPSVGIAYVFCNYQSQHEQTPLAILSSLLRQLAQGRPVLPDALKELHKQFKHKSPPLDEVVKALRATLKLHSKVFIVIDALDEYRVATTNGPDKDENYAANKEAIWKLLSELFQLQTEIQVSLFATSRFEADITSRFEGCAFKEIRAHDDDILHYINGRMPLLLRTQISKHPQIQEKIRNEILNSVDGMFLLARLHMDSLITQPTVGHIKRALADLPRGQKGLDKTYDKAVERIDRQPEDSRRLTMNVLTWLSHAQRVLSVGELQHAMAVCPGMTDPDEDFLPEVETLGSICAGLVRVDTVSRTVQLVHKTTEEYFKRKSILPNAEKDITVTCVTYLSFNIFGSDSFSTFPNSLARDLLFPLFRYADEHWGHHAIRAASEDVDPFILDFLEKEPNVTNLWQQRTDPLHRHRGTWQQVSLALHLAVHFGLESITAALLAKGSPPDALDFDGTSPLAYAAGLSHEAIVSLLLA</sequence>
<dbReference type="PANTHER" id="PTHR10039">
    <property type="entry name" value="AMELOGENIN"/>
    <property type="match status" value="1"/>
</dbReference>
<keyword evidence="5" id="KW-1185">Reference proteome</keyword>
<evidence type="ECO:0000259" key="3">
    <source>
        <dbReference type="Pfam" id="PF24883"/>
    </source>
</evidence>
<dbReference type="InterPro" id="IPR054471">
    <property type="entry name" value="GPIID_WHD"/>
</dbReference>
<dbReference type="Pfam" id="PF22939">
    <property type="entry name" value="WHD_GPIID"/>
    <property type="match status" value="1"/>
</dbReference>
<dbReference type="AlphaFoldDB" id="A0A6A6R6C5"/>
<dbReference type="EMBL" id="MU004183">
    <property type="protein sequence ID" value="KAF2499952.1"/>
    <property type="molecule type" value="Genomic_DNA"/>
</dbReference>
<protein>
    <submittedName>
        <fullName evidence="4">Uncharacterized protein</fullName>
    </submittedName>
</protein>
<dbReference type="PANTHER" id="PTHR10039:SF15">
    <property type="entry name" value="NACHT DOMAIN-CONTAINING PROTEIN"/>
    <property type="match status" value="1"/>
</dbReference>
<evidence type="ECO:0000256" key="1">
    <source>
        <dbReference type="ARBA" id="ARBA00022737"/>
    </source>
</evidence>
<dbReference type="OrthoDB" id="195446at2759"/>
<dbReference type="InterPro" id="IPR036770">
    <property type="entry name" value="Ankyrin_rpt-contain_sf"/>
</dbReference>
<dbReference type="Gene3D" id="3.40.50.300">
    <property type="entry name" value="P-loop containing nucleotide triphosphate hydrolases"/>
    <property type="match status" value="1"/>
</dbReference>
<name>A0A6A6R6C5_9PEZI</name>
<dbReference type="Pfam" id="PF24883">
    <property type="entry name" value="NPHP3_N"/>
    <property type="match status" value="1"/>
</dbReference>
<dbReference type="SUPFAM" id="SSF48403">
    <property type="entry name" value="Ankyrin repeat"/>
    <property type="match status" value="1"/>
</dbReference>
<evidence type="ECO:0000313" key="5">
    <source>
        <dbReference type="Proteomes" id="UP000799750"/>
    </source>
</evidence>
<dbReference type="Proteomes" id="UP000799750">
    <property type="component" value="Unassembled WGS sequence"/>
</dbReference>
<dbReference type="InterPro" id="IPR027417">
    <property type="entry name" value="P-loop_NTPase"/>
</dbReference>
<dbReference type="Gene3D" id="1.25.40.20">
    <property type="entry name" value="Ankyrin repeat-containing domain"/>
    <property type="match status" value="1"/>
</dbReference>
<dbReference type="InterPro" id="IPR056884">
    <property type="entry name" value="NPHP3-like_N"/>
</dbReference>
<feature type="domain" description="Nephrocystin 3-like N-terminal" evidence="3">
    <location>
        <begin position="186"/>
        <end position="362"/>
    </location>
</feature>
<reference evidence="4" key="1">
    <citation type="journal article" date="2020" name="Stud. Mycol.">
        <title>101 Dothideomycetes genomes: a test case for predicting lifestyles and emergence of pathogens.</title>
        <authorList>
            <person name="Haridas S."/>
            <person name="Albert R."/>
            <person name="Binder M."/>
            <person name="Bloem J."/>
            <person name="Labutti K."/>
            <person name="Salamov A."/>
            <person name="Andreopoulos B."/>
            <person name="Baker S."/>
            <person name="Barry K."/>
            <person name="Bills G."/>
            <person name="Bluhm B."/>
            <person name="Cannon C."/>
            <person name="Castanera R."/>
            <person name="Culley D."/>
            <person name="Daum C."/>
            <person name="Ezra D."/>
            <person name="Gonzalez J."/>
            <person name="Henrissat B."/>
            <person name="Kuo A."/>
            <person name="Liang C."/>
            <person name="Lipzen A."/>
            <person name="Lutzoni F."/>
            <person name="Magnuson J."/>
            <person name="Mondo S."/>
            <person name="Nolan M."/>
            <person name="Ohm R."/>
            <person name="Pangilinan J."/>
            <person name="Park H.-J."/>
            <person name="Ramirez L."/>
            <person name="Alfaro M."/>
            <person name="Sun H."/>
            <person name="Tritt A."/>
            <person name="Yoshinaga Y."/>
            <person name="Zwiers L.-H."/>
            <person name="Turgeon B."/>
            <person name="Goodwin S."/>
            <person name="Spatafora J."/>
            <person name="Crous P."/>
            <person name="Grigoriev I."/>
        </authorList>
    </citation>
    <scope>NUCLEOTIDE SEQUENCE</scope>
    <source>
        <strain evidence="4">CBS 269.34</strain>
    </source>
</reference>
<dbReference type="SUPFAM" id="SSF52540">
    <property type="entry name" value="P-loop containing nucleoside triphosphate hydrolases"/>
    <property type="match status" value="1"/>
</dbReference>
<organism evidence="4 5">
    <name type="scientific">Lophium mytilinum</name>
    <dbReference type="NCBI Taxonomy" id="390894"/>
    <lineage>
        <taxon>Eukaryota</taxon>
        <taxon>Fungi</taxon>
        <taxon>Dikarya</taxon>
        <taxon>Ascomycota</taxon>
        <taxon>Pezizomycotina</taxon>
        <taxon>Dothideomycetes</taxon>
        <taxon>Pleosporomycetidae</taxon>
        <taxon>Mytilinidiales</taxon>
        <taxon>Mytilinidiaceae</taxon>
        <taxon>Lophium</taxon>
    </lineage>
</organism>